<dbReference type="EMBL" id="CAEZZM010000005">
    <property type="protein sequence ID" value="CAB4753823.1"/>
    <property type="molecule type" value="Genomic_DNA"/>
</dbReference>
<accession>A0A6J6U5G5</accession>
<gene>
    <name evidence="1" type="ORF">UFOPK2166_01029</name>
    <name evidence="2" type="ORF">UFOPK2872_00109</name>
</gene>
<reference evidence="2" key="1">
    <citation type="submission" date="2020-05" db="EMBL/GenBank/DDBJ databases">
        <authorList>
            <person name="Chiriac C."/>
            <person name="Salcher M."/>
            <person name="Ghai R."/>
            <person name="Kavagutti S V."/>
        </authorList>
    </citation>
    <scope>NUCLEOTIDE SEQUENCE</scope>
</reference>
<dbReference type="InterPro" id="IPR005651">
    <property type="entry name" value="Trm112-like"/>
</dbReference>
<evidence type="ECO:0000313" key="1">
    <source>
        <dbReference type="EMBL" id="CAB4654774.1"/>
    </source>
</evidence>
<dbReference type="AlphaFoldDB" id="A0A6J6U5G5"/>
<proteinExistence type="inferred from homology"/>
<dbReference type="EMBL" id="CAEZWB010000151">
    <property type="protein sequence ID" value="CAB4654774.1"/>
    <property type="molecule type" value="Genomic_DNA"/>
</dbReference>
<sequence length="77" mass="8616">MSLDSKLLEILACPQDKGALYYFSADGFLYNPRLARKYLVRDGIPVMLIDEAVAASADEQALLQQRIHDEKIAPTFS</sequence>
<dbReference type="HAMAP" id="MF_01187">
    <property type="entry name" value="UPF0434"/>
    <property type="match status" value="1"/>
</dbReference>
<evidence type="ECO:0000313" key="2">
    <source>
        <dbReference type="EMBL" id="CAB4753823.1"/>
    </source>
</evidence>
<dbReference type="Pfam" id="PF03966">
    <property type="entry name" value="Trm112p"/>
    <property type="match status" value="1"/>
</dbReference>
<name>A0A6J6U5G5_9ZZZZ</name>
<dbReference type="SUPFAM" id="SSF158997">
    <property type="entry name" value="Trm112p-like"/>
    <property type="match status" value="1"/>
</dbReference>
<dbReference type="Gene3D" id="2.20.25.10">
    <property type="match status" value="1"/>
</dbReference>
<organism evidence="2">
    <name type="scientific">freshwater metagenome</name>
    <dbReference type="NCBI Taxonomy" id="449393"/>
    <lineage>
        <taxon>unclassified sequences</taxon>
        <taxon>metagenomes</taxon>
        <taxon>ecological metagenomes</taxon>
    </lineage>
</organism>
<protein>
    <submittedName>
        <fullName evidence="2">Unannotated protein</fullName>
    </submittedName>
</protein>